<dbReference type="InterPro" id="IPR050565">
    <property type="entry name" value="LYPA1-2/EST-like"/>
</dbReference>
<accession>A0A6A5TZN6</accession>
<organism evidence="3 4">
    <name type="scientific">Byssothecium circinans</name>
    <dbReference type="NCBI Taxonomy" id="147558"/>
    <lineage>
        <taxon>Eukaryota</taxon>
        <taxon>Fungi</taxon>
        <taxon>Dikarya</taxon>
        <taxon>Ascomycota</taxon>
        <taxon>Pezizomycotina</taxon>
        <taxon>Dothideomycetes</taxon>
        <taxon>Pleosporomycetidae</taxon>
        <taxon>Pleosporales</taxon>
        <taxon>Massarineae</taxon>
        <taxon>Massarinaceae</taxon>
        <taxon>Byssothecium</taxon>
    </lineage>
</organism>
<dbReference type="Pfam" id="PF02230">
    <property type="entry name" value="Abhydrolase_2"/>
    <property type="match status" value="1"/>
</dbReference>
<evidence type="ECO:0000256" key="1">
    <source>
        <dbReference type="ARBA" id="ARBA00006499"/>
    </source>
</evidence>
<dbReference type="EMBL" id="ML976988">
    <property type="protein sequence ID" value="KAF1957804.1"/>
    <property type="molecule type" value="Genomic_DNA"/>
</dbReference>
<evidence type="ECO:0000259" key="2">
    <source>
        <dbReference type="Pfam" id="PF02230"/>
    </source>
</evidence>
<dbReference type="GO" id="GO:0052689">
    <property type="term" value="F:carboxylic ester hydrolase activity"/>
    <property type="evidence" value="ECO:0007669"/>
    <property type="project" value="TreeGrafter"/>
</dbReference>
<dbReference type="Proteomes" id="UP000800035">
    <property type="component" value="Unassembled WGS sequence"/>
</dbReference>
<reference evidence="3" key="1">
    <citation type="journal article" date="2020" name="Stud. Mycol.">
        <title>101 Dothideomycetes genomes: a test case for predicting lifestyles and emergence of pathogens.</title>
        <authorList>
            <person name="Haridas S."/>
            <person name="Albert R."/>
            <person name="Binder M."/>
            <person name="Bloem J."/>
            <person name="Labutti K."/>
            <person name="Salamov A."/>
            <person name="Andreopoulos B."/>
            <person name="Baker S."/>
            <person name="Barry K."/>
            <person name="Bills G."/>
            <person name="Bluhm B."/>
            <person name="Cannon C."/>
            <person name="Castanera R."/>
            <person name="Culley D."/>
            <person name="Daum C."/>
            <person name="Ezra D."/>
            <person name="Gonzalez J."/>
            <person name="Henrissat B."/>
            <person name="Kuo A."/>
            <person name="Liang C."/>
            <person name="Lipzen A."/>
            <person name="Lutzoni F."/>
            <person name="Magnuson J."/>
            <person name="Mondo S."/>
            <person name="Nolan M."/>
            <person name="Ohm R."/>
            <person name="Pangilinan J."/>
            <person name="Park H.-J."/>
            <person name="Ramirez L."/>
            <person name="Alfaro M."/>
            <person name="Sun H."/>
            <person name="Tritt A."/>
            <person name="Yoshinaga Y."/>
            <person name="Zwiers L.-H."/>
            <person name="Turgeon B."/>
            <person name="Goodwin S."/>
            <person name="Spatafora J."/>
            <person name="Crous P."/>
            <person name="Grigoriev I."/>
        </authorList>
    </citation>
    <scope>NUCLEOTIDE SEQUENCE</scope>
    <source>
        <strain evidence="3">CBS 675.92</strain>
    </source>
</reference>
<dbReference type="GO" id="GO:0005737">
    <property type="term" value="C:cytoplasm"/>
    <property type="evidence" value="ECO:0007669"/>
    <property type="project" value="TreeGrafter"/>
</dbReference>
<gene>
    <name evidence="3" type="ORF">CC80DRAFT_491161</name>
</gene>
<protein>
    <recommendedName>
        <fullName evidence="2">Phospholipase/carboxylesterase/thioesterase domain-containing protein</fullName>
    </recommendedName>
</protein>
<keyword evidence="4" id="KW-1185">Reference proteome</keyword>
<dbReference type="InterPro" id="IPR003140">
    <property type="entry name" value="PLipase/COase/thioEstase"/>
</dbReference>
<evidence type="ECO:0000313" key="3">
    <source>
        <dbReference type="EMBL" id="KAF1957804.1"/>
    </source>
</evidence>
<dbReference type="OrthoDB" id="2418081at2759"/>
<comment type="similarity">
    <text evidence="1">Belongs to the AB hydrolase superfamily. AB hydrolase 2 family.</text>
</comment>
<sequence>MSTSTVAVHVVAPTAPHTHTIILLHGRGSNAQEFASEFFESQASDARFLANIFPGYKWVFPCAAIRYAETEKEDMHRWFDMASVREPTRRLEMQLQGLRESVKGIWEVLRREAEEVGGYGKVFLG</sequence>
<dbReference type="Gene3D" id="3.40.50.1820">
    <property type="entry name" value="alpha/beta hydrolase"/>
    <property type="match status" value="1"/>
</dbReference>
<dbReference type="PANTHER" id="PTHR10655">
    <property type="entry name" value="LYSOPHOSPHOLIPASE-RELATED"/>
    <property type="match status" value="1"/>
</dbReference>
<dbReference type="PANTHER" id="PTHR10655:SF63">
    <property type="entry name" value="PHOSPHOLIPASE_CARBOXYLESTERASE_THIOESTERASE DOMAIN-CONTAINING PROTEIN"/>
    <property type="match status" value="1"/>
</dbReference>
<dbReference type="AlphaFoldDB" id="A0A6A5TZN6"/>
<feature type="domain" description="Phospholipase/carboxylesterase/thioesterase" evidence="2">
    <location>
        <begin position="9"/>
        <end position="115"/>
    </location>
</feature>
<dbReference type="InterPro" id="IPR029058">
    <property type="entry name" value="AB_hydrolase_fold"/>
</dbReference>
<name>A0A6A5TZN6_9PLEO</name>
<dbReference type="SUPFAM" id="SSF53474">
    <property type="entry name" value="alpha/beta-Hydrolases"/>
    <property type="match status" value="1"/>
</dbReference>
<dbReference type="GO" id="GO:0008474">
    <property type="term" value="F:palmitoyl-(protein) hydrolase activity"/>
    <property type="evidence" value="ECO:0007669"/>
    <property type="project" value="TreeGrafter"/>
</dbReference>
<evidence type="ECO:0000313" key="4">
    <source>
        <dbReference type="Proteomes" id="UP000800035"/>
    </source>
</evidence>
<proteinExistence type="inferred from homology"/>